<proteinExistence type="predicted"/>
<dbReference type="Gene3D" id="2.170.300.10">
    <property type="entry name" value="Tie2 ligand-binding domain superfamily"/>
    <property type="match status" value="1"/>
</dbReference>
<feature type="region of interest" description="Disordered" evidence="1">
    <location>
        <begin position="2412"/>
        <end position="2439"/>
    </location>
</feature>
<feature type="compositionally biased region" description="Low complexity" evidence="1">
    <location>
        <begin position="2412"/>
        <end position="2423"/>
    </location>
</feature>
<dbReference type="VEuPathDB" id="TriTrypDB:BSAL_93990"/>
<keyword evidence="2" id="KW-1133">Transmembrane helix</keyword>
<dbReference type="OrthoDB" id="5985440at2759"/>
<evidence type="ECO:0000259" key="3">
    <source>
        <dbReference type="PROSITE" id="PS00022"/>
    </source>
</evidence>
<feature type="region of interest" description="Disordered" evidence="1">
    <location>
        <begin position="2099"/>
        <end position="2120"/>
    </location>
</feature>
<keyword evidence="2" id="KW-0472">Membrane</keyword>
<feature type="transmembrane region" description="Helical" evidence="2">
    <location>
        <begin position="1739"/>
        <end position="1762"/>
    </location>
</feature>
<dbReference type="PANTHER" id="PTHR11319:SF35">
    <property type="entry name" value="OUTER MEMBRANE PROTEIN PMPC-RELATED"/>
    <property type="match status" value="1"/>
</dbReference>
<dbReference type="Proteomes" id="UP000051952">
    <property type="component" value="Unassembled WGS sequence"/>
</dbReference>
<dbReference type="PROSITE" id="PS00022">
    <property type="entry name" value="EGF_1"/>
    <property type="match status" value="3"/>
</dbReference>
<keyword evidence="2 4" id="KW-0812">Transmembrane</keyword>
<sequence>SDNGTCVCSRGYWGDACGNTCPGGAASPCSNHGECSTDTGECTCDGTAYGLACEYPCPGGYNDPCSGSGVCGPTGACSCFASTALGFFAGAACDRCAPYYSGDACNVSCDPRTGAVVGKSCVCAAGFVGADCSLACPLSDDDGSVCSGRGACRAAASGTYAECVCEANYYGTVCGVYCTAAACTSTLGLQHAQCNVTTGTCECQDNDAGHFAGSTCNDCALLYWGPECDRACPCNGRGSCNRFTARCTCFAGEYGFGHFAGSACTFCASGYIGIDCETLNTEFSVAGSSLPPNLNVAGGAAIVASSATSPAILFRDGDFGVLYSGSTDVAAFASESWNNGTLTYLGRVRISDGNPVGSIKIFNTTHIIVSTVIATTTATAAEDSTSRTTTTVSDESLLALSQTLSYVFPRGSAVWNINTSVNVIIEATKLSDDDSSDDVSSYSSRAKRQDFHILDSTAAAALFATNLTLAAYDAASNVLAAASVNTTSDESTVHIRRPNVNNVSEVATLVKGSATCIVFMNYSSATANNTSSLILVVATTNHQAALEPSSSWWFALHFIDLATGSVLASQFSTELVGETTICNHTSGAVLCPFVSRCLASAELGVLVCAVSVFADDNTLLMSLPLTNLLVSGGVKPALLEVPEGGNVSAAAFDVLDNCVLLGMAPFSTTTQTSVYRVRVMRSSLAVISQLRFALAGAAYPVIQQMLVNSSSRSLFASLMVTQTSAVSSSATSTASVHHINLFGIWKVDPPVVDRDGGTLVTFLGTGFVTSPPPMCVLTDDTGAVAEAPAVFVDGGTVYCNATLSLAADSICDTATLDLRYANRTTMTTLVRMRRPLSATVLSATTSTSRGVVVSARSLEYTASPITIIGYGFVAGATASACRHESWDGKTTYFTAANATYLNSTLVVCHQPANTGPTPPGSVLRYSHDGFVYSPSSTAFAIVGDFSGVHVSVVGGEAATRLTADAITNAPTLQVETTDALGNRLGPFDTNNLAARCSLTSPALVGDSNAVQPGILNQTSLRRTTASGVALFDTIVLVAPSAGILLMYCYITANISSIGVASFTIATGAPNKVMIMSPQGAWRSGVLTLLTLDPSPEVALSDAANNVISDLAALPAFISLAFITINPSTKITNESHTSNDITETVPQRFSASVAEDGTYTFSGIGVRSPFGHIVQLRFTADGIADSVTISLSQESCTPSEYGVVGTFSCAPCPANALCDGSTTVTAFPGLKKKTPSEYGVIGTFSCSPCPADAVCDGSTNVAAFPGFWRSSAASVVMYECTPGDACPTALTCAAAYTGAVCGSCAPGFGRSGTACAACASAAANWGVTFAIVAALGVLVYALSVHTVAFTAIEDVAAGLAERVHEDSGVVSVVAKLVVSHLQVVALIPARALSLPQWLAGFLSGGGQASSFSPNLSYVACAVGNSPRSQLVALLVLLPILLCALGLAAFAKAYVAHRRYVAEAARTAAELAYRTARAGSLASRVRFRDVDHAAIASVVPSAAGQRVVRDAHADLLGWYDGDTPDGAPPRPAVPAAPSLAARTLNACAVVLVVVLFFVYPTLVQTAVGALPCRSIDAAGAGSYSVMTADPQTLCADTEPVFAATRTLAALVIALVGAGVPLLAPGVVLAVREATCGGSMDAARQLFFFATGGYRLWFWESVSMARKAAVALALALASAGQAQLIAGMWVAGAFALATAACDPWRHALCAKLDSLGQLVLFGTFLCLAATFSGSIAGSDARLTAVLAAALAMNVAFLAYAVLAVLEAARIRLQHEAKTSRAAKDALETLEGRSISQMGAKITSLRRDVVAQEARIQRSVAPFRELLLRHTNEHRYSVAVQKIALAMNVLEAFSQKKTVAVKGSKVDDWGRVADEPLVTNVTTEKSGGIPSSVQSLSMKGAPTTSHDGGATSARSSARGTNENTFDVSGSSSAVMFVHATSDALQRSDGVTMTAGHQNIALESWAIRSTKSVVLEGLSSGEEHGDDNDLVVTSPADRGPSAMMAGSTAAAARDAPTDVESKTVSTTTVADTHYLGGMMERLFSLPFTLAKSGSTPRPPLHPIPSAAAKASAPFDGAAFDFLDIAEDDYGPAAAPLARPPFMNDVVGRRHSSPRRRGRRDSASSFAGASAGFDFELGDVELSDVKFDEDDAALPMEMTIDPELINFDNFFSDDFGDDAAMGGGSSAVVHVRSPQPDDDVLSSILRANLRPQKTKTNRFESFSARILPTAFVDDFDFDEVPSFEIDDEEISGGILAHHHHSAPPEEDASLPKVKSIVSMRKPPLAGSIETHAVSPDELSNLSDDLDDLLARNLPPAASPRPNIDLIMPLLPPNNLSNVVGAPKSNHDTTTEQQQLGRSSSLDFPFSAEELQQLLTGTLDTHALVMMTTWCSRLFPVYADGSRREMSALRRLAMSSTSATGAGAYGTSSSPPAGRRGSTLNALPAGIVRSSTSNRLRRKSSLATPAVTQEHFHGDRDAIERRLTKAMCALQATYLLTPRLFGSVIADTEKRVFDVEPGDRPSSPSALSKRLERHLSGIMELEAHAMRLLVHWEGMQKKDA</sequence>
<feature type="domain" description="EGF-like" evidence="3">
    <location>
        <begin position="163"/>
        <end position="174"/>
    </location>
</feature>
<evidence type="ECO:0000256" key="2">
    <source>
        <dbReference type="SAM" id="Phobius"/>
    </source>
</evidence>
<dbReference type="CDD" id="cd00055">
    <property type="entry name" value="EGF_Lam"/>
    <property type="match status" value="2"/>
</dbReference>
<name>A0A0S4IMJ6_BODSA</name>
<dbReference type="VEuPathDB" id="TriTrypDB:BSAL_68170"/>
<evidence type="ECO:0000256" key="1">
    <source>
        <dbReference type="SAM" id="MobiDB-lite"/>
    </source>
</evidence>
<dbReference type="PANTHER" id="PTHR11319">
    <property type="entry name" value="G PROTEIN-COUPLED RECEPTOR-RELATED"/>
    <property type="match status" value="1"/>
</dbReference>
<feature type="domain" description="EGF-like" evidence="3">
    <location>
        <begin position="121"/>
        <end position="132"/>
    </location>
</feature>
<feature type="domain" description="EGF-like" evidence="3">
    <location>
        <begin position="42"/>
        <end position="53"/>
    </location>
</feature>
<evidence type="ECO:0000313" key="4">
    <source>
        <dbReference type="EMBL" id="CUE72685.1"/>
    </source>
</evidence>
<protein>
    <submittedName>
        <fullName evidence="4">Transmembrane protein, putative</fullName>
    </submittedName>
</protein>
<dbReference type="VEuPathDB" id="TriTrypDB:BSAL_54420"/>
<feature type="compositionally biased region" description="Basic residues" evidence="1">
    <location>
        <begin position="2103"/>
        <end position="2113"/>
    </location>
</feature>
<feature type="transmembrane region" description="Helical" evidence="2">
    <location>
        <begin position="1605"/>
        <end position="1627"/>
    </location>
</feature>
<gene>
    <name evidence="4" type="ORF">BSAL_54400</name>
</gene>
<keyword evidence="5" id="KW-1185">Reference proteome</keyword>
<evidence type="ECO:0000313" key="5">
    <source>
        <dbReference type="Proteomes" id="UP000051952"/>
    </source>
</evidence>
<feature type="transmembrane region" description="Helical" evidence="2">
    <location>
        <begin position="1537"/>
        <end position="1557"/>
    </location>
</feature>
<dbReference type="VEuPathDB" id="TriTrypDB:BSAL_21770"/>
<organism evidence="4 5">
    <name type="scientific">Bodo saltans</name>
    <name type="common">Flagellated protozoan</name>
    <dbReference type="NCBI Taxonomy" id="75058"/>
    <lineage>
        <taxon>Eukaryota</taxon>
        <taxon>Discoba</taxon>
        <taxon>Euglenozoa</taxon>
        <taxon>Kinetoplastea</taxon>
        <taxon>Metakinetoplastina</taxon>
        <taxon>Eubodonida</taxon>
        <taxon>Bodonidae</taxon>
        <taxon>Bodo</taxon>
    </lineage>
</organism>
<feature type="transmembrane region" description="Helical" evidence="2">
    <location>
        <begin position="1429"/>
        <end position="1449"/>
    </location>
</feature>
<dbReference type="EMBL" id="CYKH01000134">
    <property type="protein sequence ID" value="CUE72685.1"/>
    <property type="molecule type" value="Genomic_DNA"/>
</dbReference>
<feature type="non-terminal residue" evidence="4">
    <location>
        <position position="1"/>
    </location>
</feature>
<feature type="transmembrane region" description="Helical" evidence="2">
    <location>
        <begin position="1715"/>
        <end position="1733"/>
    </location>
</feature>
<dbReference type="InterPro" id="IPR000742">
    <property type="entry name" value="EGF"/>
</dbReference>
<feature type="transmembrane region" description="Helical" evidence="2">
    <location>
        <begin position="1668"/>
        <end position="1694"/>
    </location>
</feature>
<reference evidence="5" key="1">
    <citation type="submission" date="2015-09" db="EMBL/GenBank/DDBJ databases">
        <authorList>
            <consortium name="Pathogen Informatics"/>
        </authorList>
    </citation>
    <scope>NUCLEOTIDE SEQUENCE [LARGE SCALE GENOMIC DNA]</scope>
    <source>
        <strain evidence="5">Lake Konstanz</strain>
    </source>
</reference>
<dbReference type="InterPro" id="IPR002049">
    <property type="entry name" value="LE_dom"/>
</dbReference>
<accession>A0A0S4IMJ6</accession>
<feature type="region of interest" description="Disordered" evidence="1">
    <location>
        <begin position="1878"/>
        <end position="1921"/>
    </location>
</feature>